<gene>
    <name evidence="2" type="ORF">Mag101_14685</name>
</gene>
<dbReference type="Gene3D" id="3.20.20.370">
    <property type="entry name" value="Glycoside hydrolase/deacetylase"/>
    <property type="match status" value="1"/>
</dbReference>
<dbReference type="OrthoDB" id="8597776at2"/>
<keyword evidence="3" id="KW-1185">Reference proteome</keyword>
<feature type="domain" description="NodB homology" evidence="1">
    <location>
        <begin position="29"/>
        <end position="144"/>
    </location>
</feature>
<evidence type="ECO:0000313" key="2">
    <source>
        <dbReference type="EMBL" id="AQQ68739.1"/>
    </source>
</evidence>
<dbReference type="KEGG" id="maga:Mag101_14685"/>
<dbReference type="Proteomes" id="UP000188219">
    <property type="component" value="Chromosome"/>
</dbReference>
<accession>A0A1Q2M7V9</accession>
<name>A0A1Q2M7V9_9GAMM</name>
<dbReference type="AlphaFoldDB" id="A0A1Q2M7V9"/>
<evidence type="ECO:0000313" key="3">
    <source>
        <dbReference type="Proteomes" id="UP000188219"/>
    </source>
</evidence>
<dbReference type="InterPro" id="IPR011330">
    <property type="entry name" value="Glyco_hydro/deAcase_b/a-brl"/>
</dbReference>
<evidence type="ECO:0000259" key="1">
    <source>
        <dbReference type="Pfam" id="PF01522"/>
    </source>
</evidence>
<reference evidence="2" key="1">
    <citation type="submission" date="2017-02" db="EMBL/GenBank/DDBJ databases">
        <title>Genome of Microbulbifer agarilyticus GP101.</title>
        <authorList>
            <person name="Jung J."/>
            <person name="Bae S.S."/>
            <person name="Baek K."/>
        </authorList>
    </citation>
    <scope>NUCLEOTIDE SEQUENCE [LARGE SCALE GENOMIC DNA]</scope>
    <source>
        <strain evidence="2">GP101</strain>
    </source>
</reference>
<organism evidence="2 3">
    <name type="scientific">Microbulbifer agarilyticus</name>
    <dbReference type="NCBI Taxonomy" id="260552"/>
    <lineage>
        <taxon>Bacteria</taxon>
        <taxon>Pseudomonadati</taxon>
        <taxon>Pseudomonadota</taxon>
        <taxon>Gammaproteobacteria</taxon>
        <taxon>Cellvibrionales</taxon>
        <taxon>Microbulbiferaceae</taxon>
        <taxon>Microbulbifer</taxon>
    </lineage>
</organism>
<dbReference type="InterPro" id="IPR002509">
    <property type="entry name" value="NODB_dom"/>
</dbReference>
<proteinExistence type="predicted"/>
<protein>
    <recommendedName>
        <fullName evidence="1">NodB homology domain-containing protein</fullName>
    </recommendedName>
</protein>
<dbReference type="Pfam" id="PF01522">
    <property type="entry name" value="Polysacc_deac_1"/>
    <property type="match status" value="1"/>
</dbReference>
<dbReference type="SUPFAM" id="SSF88713">
    <property type="entry name" value="Glycoside hydrolase/deacetylase"/>
    <property type="match status" value="1"/>
</dbReference>
<dbReference type="STRING" id="260552.Mag101_14685"/>
<dbReference type="GO" id="GO:0016810">
    <property type="term" value="F:hydrolase activity, acting on carbon-nitrogen (but not peptide) bonds"/>
    <property type="evidence" value="ECO:0007669"/>
    <property type="project" value="InterPro"/>
</dbReference>
<dbReference type="RefSeq" id="WP_077406620.1">
    <property type="nucleotide sequence ID" value="NZ_CP019650.1"/>
</dbReference>
<dbReference type="EMBL" id="CP019650">
    <property type="protein sequence ID" value="AQQ68739.1"/>
    <property type="molecule type" value="Genomic_DNA"/>
</dbReference>
<dbReference type="GO" id="GO:0005975">
    <property type="term" value="P:carbohydrate metabolic process"/>
    <property type="evidence" value="ECO:0007669"/>
    <property type="project" value="InterPro"/>
</dbReference>
<sequence length="346" mass="39203">MHIALTLDYELFFGRQTGSPDACLFKPCDALLRILDAFSAPAVFFVDASYLVRLRESAEQFPHLQQEYLAVVSHIRELEARGHQIQLHIHPHWFDSWHDGHQWHTVIDRYRLTQWSSHDIASIVDRCTRELNQHLNHKVFVFRAGGWCIQPFAPLAQTLMDNGISVDSSVYHGGGACSQAHDFDFRSAPTIARWNFDRDPCKAVDSGKFTEVAISSHQVSPLFYWRFALNRLLARGEYHTRFGDGCAVANSRADLLHLLTHSSHMAVSVDGFKASLLQCAFDSAWRKQQDGFVAMGHPKSLTPYSLGRLNRWLQGVYDKGLRLSGYHRPTPARTSAAPAVIKAIHE</sequence>